<feature type="region of interest" description="Disordered" evidence="8">
    <location>
        <begin position="932"/>
        <end position="965"/>
    </location>
</feature>
<keyword evidence="11" id="KW-1185">Reference proteome</keyword>
<feature type="region of interest" description="Disordered" evidence="8">
    <location>
        <begin position="518"/>
        <end position="663"/>
    </location>
</feature>
<evidence type="ECO:0000313" key="11">
    <source>
        <dbReference type="Proteomes" id="UP000298138"/>
    </source>
</evidence>
<protein>
    <submittedName>
        <fullName evidence="10">ARM repeat-containing protein</fullName>
    </submittedName>
</protein>
<dbReference type="OrthoDB" id="46159at2759"/>
<dbReference type="GO" id="GO:0005881">
    <property type="term" value="C:cytoplasmic microtubule"/>
    <property type="evidence" value="ECO:0007669"/>
    <property type="project" value="TreeGrafter"/>
</dbReference>
<comment type="similarity">
    <text evidence="2">Belongs to the CLASP family.</text>
</comment>
<feature type="compositionally biased region" description="Polar residues" evidence="8">
    <location>
        <begin position="1001"/>
        <end position="1011"/>
    </location>
</feature>
<keyword evidence="6" id="KW-0498">Mitosis</keyword>
<dbReference type="Pfam" id="PF12348">
    <property type="entry name" value="CLASP_N"/>
    <property type="match status" value="2"/>
</dbReference>
<evidence type="ECO:0000256" key="1">
    <source>
        <dbReference type="ARBA" id="ARBA00004186"/>
    </source>
</evidence>
<evidence type="ECO:0000256" key="6">
    <source>
        <dbReference type="ARBA" id="ARBA00022776"/>
    </source>
</evidence>
<feature type="compositionally biased region" description="Polar residues" evidence="8">
    <location>
        <begin position="558"/>
        <end position="571"/>
    </location>
</feature>
<evidence type="ECO:0000256" key="7">
    <source>
        <dbReference type="ARBA" id="ARBA00024889"/>
    </source>
</evidence>
<dbReference type="GO" id="GO:0008017">
    <property type="term" value="F:microtubule binding"/>
    <property type="evidence" value="ECO:0007669"/>
    <property type="project" value="TreeGrafter"/>
</dbReference>
<dbReference type="GO" id="GO:0005815">
    <property type="term" value="C:microtubule organizing center"/>
    <property type="evidence" value="ECO:0007669"/>
    <property type="project" value="TreeGrafter"/>
</dbReference>
<evidence type="ECO:0000256" key="2">
    <source>
        <dbReference type="ARBA" id="ARBA00009549"/>
    </source>
</evidence>
<feature type="domain" description="TOG" evidence="9">
    <location>
        <begin position="1"/>
        <end position="230"/>
    </location>
</feature>
<dbReference type="InterPro" id="IPR011989">
    <property type="entry name" value="ARM-like"/>
</dbReference>
<dbReference type="PANTHER" id="PTHR21567:SF9">
    <property type="entry name" value="CLIP-ASSOCIATING PROTEIN"/>
    <property type="match status" value="1"/>
</dbReference>
<feature type="domain" description="TOG" evidence="9">
    <location>
        <begin position="280"/>
        <end position="526"/>
    </location>
</feature>
<evidence type="ECO:0000256" key="5">
    <source>
        <dbReference type="ARBA" id="ARBA00022701"/>
    </source>
</evidence>
<comment type="subunit">
    <text evidence="3">Interacts with microtubules.</text>
</comment>
<gene>
    <name evidence="10" type="ORF">EX30DRAFT_397684</name>
</gene>
<dbReference type="InParanoid" id="A0A4V3SI30"/>
<dbReference type="Proteomes" id="UP000298138">
    <property type="component" value="Unassembled WGS sequence"/>
</dbReference>
<dbReference type="InterPro" id="IPR024395">
    <property type="entry name" value="CLASP_N_dom"/>
</dbReference>
<evidence type="ECO:0000256" key="8">
    <source>
        <dbReference type="SAM" id="MobiDB-lite"/>
    </source>
</evidence>
<evidence type="ECO:0000313" key="10">
    <source>
        <dbReference type="EMBL" id="TGZ78514.1"/>
    </source>
</evidence>
<name>A0A4V3SI30_9PEZI</name>
<dbReference type="GO" id="GO:0051301">
    <property type="term" value="P:cell division"/>
    <property type="evidence" value="ECO:0007669"/>
    <property type="project" value="UniProtKB-KW"/>
</dbReference>
<dbReference type="EMBL" id="ML220140">
    <property type="protein sequence ID" value="TGZ78514.1"/>
    <property type="molecule type" value="Genomic_DNA"/>
</dbReference>
<dbReference type="STRING" id="341454.A0A4V3SI30"/>
<evidence type="ECO:0000259" key="9">
    <source>
        <dbReference type="SMART" id="SM01349"/>
    </source>
</evidence>
<dbReference type="InterPro" id="IPR016024">
    <property type="entry name" value="ARM-type_fold"/>
</dbReference>
<keyword evidence="5" id="KW-0493">Microtubule</keyword>
<dbReference type="Gene3D" id="1.25.10.10">
    <property type="entry name" value="Leucine-rich Repeat Variant"/>
    <property type="match status" value="4"/>
</dbReference>
<keyword evidence="4" id="KW-0132">Cell division</keyword>
<keyword evidence="6" id="KW-0131">Cell cycle</keyword>
<dbReference type="SUPFAM" id="SSF48371">
    <property type="entry name" value="ARM repeat"/>
    <property type="match status" value="1"/>
</dbReference>
<dbReference type="InterPro" id="IPR034085">
    <property type="entry name" value="TOG"/>
</dbReference>
<feature type="compositionally biased region" description="Low complexity" evidence="8">
    <location>
        <begin position="518"/>
        <end position="535"/>
    </location>
</feature>
<sequence length="1297" mass="141433">MSVKDSQALDLLDLLRGQDVDKKIAEFTAIKTQVKHQAVQPEAIAPLFEASRIGVLSPNNALSAQALSCLGHLTRRVTIQEPGRIRHHVNSILPVLVEKLGDAKDRNRSVAMKAIQDLYDHCPVEVEKHIKELGFASKNPRTRQESINWLAKTHASHPGFAIRSYTPILMQMLEDATEAVRETAKEVSVELFRNAPDHAKSDLKRELTKRQVRKGIATYIIAQLGLPGGAEAVTASVGNGHAEPFGHKPVKSATGGGSKKPEGTFLESLPGTEMEPMDPAYVNTNRELEDMLEDMLPAFEGRESEHNWMVRERNITKLRQLARGNAPKDYLPTFQAGIKSLLDGILKVVNSLRTTVASNGCQLMKDLAIVMGPSLDPMLDIILSNIIKLCAGTKKITSQLGQIVVALMVANVSYHPKVLNYIHGACTDKNVSPRSYVPGWITVFLETHLHQKGQIEHSGGVDILEKSIRKGLADPNPAVREAMRKTYWKFASIWPEKGNIIIESLEGSHRKLLEKANPSGASAVPAAGAHPAGPSRTQSAPARPSIRDAILAQKRQKSNLASQVDSGSVRSASPAPIGLGLSSAAARRPGLKTRPVSEKPPSELGYNRSASPAPSHPPRGATPHGSRTGPAGTRSPPLSPQIGRFARSTTPARSAGAHAGPSRKLNIMEQLNHPDWQVRVEGIVTVACVLARRTPPGYEGQKMPILPPSDTFAPTLAKLFNDPQPEVVEHVVAPEVLAELTKVVPLEQIIPKVLLLAEGADEQHAQPIATSSLPALKRLMTESEASDLLFTIIKSMSTSGVVPRKLALGSFTTTQKRKILNSALVWMNEIVESHARGTPNEFFAQDSSYNSVVNRLLGLMGSKLANAPVLALLLQNLETLDPSEFSKILDTFEPAMRKELLKAWGQSVEENEPVVIEEKVADVEQVLGSVPQIGGTSPAIPRAVSPSPQTGGVAHEELGDLPPLPKSPTDIVDLSASIASRVGLNKPVIEVYLDPSAISQESAVPTDSSGKVTGDTETQRPKLRKQNSASTLPKTQEGTTRLLETLVERLQSRDMDTQAFRKLSNIIKNNPARGVLKEQNGSEIVDIWQGETTFEDLLSSLLGYLVAEDITSPRADDLQTQALLVLKNLLSKVSPYFSRHETTVFITLLTMCGRFSEGAMITWHIEDILEQFMAIANPQAAIDAILNYMHPAANGTTEQKRPQGSWCMALKCLGDLVRESQLSSLEPQLGRLGEFAVKSMVAEEPKIREACVRMCTEMHSKVNDDQRLFDEILHGLKWGHTNLLTYYFTKREGEARQ</sequence>
<reference evidence="10 11" key="1">
    <citation type="submission" date="2019-04" db="EMBL/GenBank/DDBJ databases">
        <title>Comparative genomics and transcriptomics to analyze fruiting body development in filamentous ascomycetes.</title>
        <authorList>
            <consortium name="DOE Joint Genome Institute"/>
            <person name="Lutkenhaus R."/>
            <person name="Traeger S."/>
            <person name="Breuer J."/>
            <person name="Kuo A."/>
            <person name="Lipzen A."/>
            <person name="Pangilinan J."/>
            <person name="Dilworth D."/>
            <person name="Sandor L."/>
            <person name="Poggeler S."/>
            <person name="Barry K."/>
            <person name="Grigoriev I.V."/>
            <person name="Nowrousian M."/>
        </authorList>
    </citation>
    <scope>NUCLEOTIDE SEQUENCE [LARGE SCALE GENOMIC DNA]</scope>
    <source>
        <strain evidence="10 11">CBS 389.68</strain>
    </source>
</reference>
<comment type="subcellular location">
    <subcellularLocation>
        <location evidence="1">Cytoplasm</location>
        <location evidence="1">Cytoskeleton</location>
        <location evidence="1">Spindle</location>
    </subcellularLocation>
</comment>
<evidence type="ECO:0000256" key="4">
    <source>
        <dbReference type="ARBA" id="ARBA00022618"/>
    </source>
</evidence>
<comment type="function">
    <text evidence="7">Microtubule binding protein that promotes the stabilization of dynamic microtubules. Required for mitotic spindle formation.</text>
</comment>
<organism evidence="10 11">
    <name type="scientific">Ascodesmis nigricans</name>
    <dbReference type="NCBI Taxonomy" id="341454"/>
    <lineage>
        <taxon>Eukaryota</taxon>
        <taxon>Fungi</taxon>
        <taxon>Dikarya</taxon>
        <taxon>Ascomycota</taxon>
        <taxon>Pezizomycotina</taxon>
        <taxon>Pezizomycetes</taxon>
        <taxon>Pezizales</taxon>
        <taxon>Ascodesmidaceae</taxon>
        <taxon>Ascodesmis</taxon>
    </lineage>
</organism>
<dbReference type="PANTHER" id="PTHR21567">
    <property type="entry name" value="CLASP"/>
    <property type="match status" value="1"/>
</dbReference>
<feature type="region of interest" description="Disordered" evidence="8">
    <location>
        <begin position="1001"/>
        <end position="1039"/>
    </location>
</feature>
<dbReference type="SMART" id="SM01349">
    <property type="entry name" value="TOG"/>
    <property type="match status" value="2"/>
</dbReference>
<dbReference type="GO" id="GO:0090307">
    <property type="term" value="P:mitotic spindle assembly"/>
    <property type="evidence" value="ECO:0007669"/>
    <property type="project" value="TreeGrafter"/>
</dbReference>
<accession>A0A4V3SI30</accession>
<feature type="region of interest" description="Disordered" evidence="8">
    <location>
        <begin position="243"/>
        <end position="277"/>
    </location>
</feature>
<dbReference type="GO" id="GO:1990023">
    <property type="term" value="C:mitotic spindle midzone"/>
    <property type="evidence" value="ECO:0007669"/>
    <property type="project" value="TreeGrafter"/>
</dbReference>
<dbReference type="GO" id="GO:0005876">
    <property type="term" value="C:spindle microtubule"/>
    <property type="evidence" value="ECO:0007669"/>
    <property type="project" value="TreeGrafter"/>
</dbReference>
<evidence type="ECO:0000256" key="3">
    <source>
        <dbReference type="ARBA" id="ARBA00011375"/>
    </source>
</evidence>
<proteinExistence type="inferred from homology"/>
<feature type="compositionally biased region" description="Polar residues" evidence="8">
    <location>
        <begin position="1026"/>
        <end position="1038"/>
    </location>
</feature>
<dbReference type="GO" id="GO:0060172">
    <property type="term" value="P:astral microtubule depolymerization"/>
    <property type="evidence" value="ECO:0007669"/>
    <property type="project" value="TreeGrafter"/>
</dbReference>